<feature type="transmembrane region" description="Helical" evidence="2">
    <location>
        <begin position="211"/>
        <end position="228"/>
    </location>
</feature>
<gene>
    <name evidence="3" type="ORF">BS329_03305</name>
</gene>
<comment type="caution">
    <text evidence="3">The sequence shown here is derived from an EMBL/GenBank/DDBJ whole genome shotgun (WGS) entry which is preliminary data.</text>
</comment>
<dbReference type="Proteomes" id="UP000187486">
    <property type="component" value="Unassembled WGS sequence"/>
</dbReference>
<dbReference type="AlphaFoldDB" id="A0A1R0L2S1"/>
<dbReference type="RefSeq" id="WP_076155538.1">
    <property type="nucleotide sequence ID" value="NZ_JBEZVB010000076.1"/>
</dbReference>
<proteinExistence type="predicted"/>
<evidence type="ECO:0000256" key="1">
    <source>
        <dbReference type="SAM" id="MobiDB-lite"/>
    </source>
</evidence>
<keyword evidence="2" id="KW-0812">Transmembrane</keyword>
<sequence>MSTQNPTAVRVYLARVRSALADLPESEVEEILEDVRPHLAEMEAELGEHPKVDALIERLGSPESYAAELRASGGYPPRPAEAGDKTTVLKVKTGIGGARFALWGLVFAVGGFALFGFAAAVLIRVEPLLGLLFVAPVLAISVVHVVRRGVAPIAELPEVVKLREIVGSFHKDRNSKGLNYFRTLKPAWWVLCAAVLVVFGLLLVLRETEAVLLLPLMLLAAVAVVWAGPKLKGDRRLLWLAVPISAFVIGGMLGGAGAAVDLIAKRSYGDNSYNTPNNHSNYGYGGNPLLMYGSQDVENIYAFDGEGKPLTGIYLYDEDGRPLSTTRYACEKSTGEKRKIGDDNRYPRPQIERGVQDGDGNRDGYNGYRSYCQEETEVPFSAAIPKGAPVPPSSSVPPPSSPTQPPR</sequence>
<feature type="transmembrane region" description="Helical" evidence="2">
    <location>
        <begin position="100"/>
        <end position="122"/>
    </location>
</feature>
<keyword evidence="2" id="KW-1133">Transmembrane helix</keyword>
<keyword evidence="2" id="KW-0472">Membrane</keyword>
<evidence type="ECO:0008006" key="5">
    <source>
        <dbReference type="Google" id="ProtNLM"/>
    </source>
</evidence>
<dbReference type="EMBL" id="MQUQ01000002">
    <property type="protein sequence ID" value="OLZ56658.1"/>
    <property type="molecule type" value="Genomic_DNA"/>
</dbReference>
<dbReference type="STRING" id="76021.BS329_03305"/>
<feature type="transmembrane region" description="Helical" evidence="2">
    <location>
        <begin position="237"/>
        <end position="260"/>
    </location>
</feature>
<feature type="region of interest" description="Disordered" evidence="1">
    <location>
        <begin position="331"/>
        <end position="407"/>
    </location>
</feature>
<feature type="compositionally biased region" description="Basic and acidic residues" evidence="1">
    <location>
        <begin position="331"/>
        <end position="362"/>
    </location>
</feature>
<dbReference type="Pfam" id="PF22564">
    <property type="entry name" value="HAAS"/>
    <property type="match status" value="1"/>
</dbReference>
<organism evidence="3 4">
    <name type="scientific">Amycolatopsis coloradensis</name>
    <dbReference type="NCBI Taxonomy" id="76021"/>
    <lineage>
        <taxon>Bacteria</taxon>
        <taxon>Bacillati</taxon>
        <taxon>Actinomycetota</taxon>
        <taxon>Actinomycetes</taxon>
        <taxon>Pseudonocardiales</taxon>
        <taxon>Pseudonocardiaceae</taxon>
        <taxon>Amycolatopsis</taxon>
    </lineage>
</organism>
<feature type="compositionally biased region" description="Pro residues" evidence="1">
    <location>
        <begin position="388"/>
        <end position="407"/>
    </location>
</feature>
<evidence type="ECO:0000313" key="3">
    <source>
        <dbReference type="EMBL" id="OLZ56658.1"/>
    </source>
</evidence>
<feature type="transmembrane region" description="Helical" evidence="2">
    <location>
        <begin position="128"/>
        <end position="146"/>
    </location>
</feature>
<dbReference type="OrthoDB" id="5185521at2"/>
<accession>A0A1R0L2S1</accession>
<keyword evidence="4" id="KW-1185">Reference proteome</keyword>
<reference evidence="3 4" key="1">
    <citation type="submission" date="2016-01" db="EMBL/GenBank/DDBJ databases">
        <title>Amycolatopsis coloradensis genome sequencing and assembly.</title>
        <authorList>
            <person name="Mayilraj S."/>
        </authorList>
    </citation>
    <scope>NUCLEOTIDE SEQUENCE [LARGE SCALE GENOMIC DNA]</scope>
    <source>
        <strain evidence="3 4">DSM 44225</strain>
    </source>
</reference>
<evidence type="ECO:0000256" key="2">
    <source>
        <dbReference type="SAM" id="Phobius"/>
    </source>
</evidence>
<name>A0A1R0L2S1_9PSEU</name>
<feature type="transmembrane region" description="Helical" evidence="2">
    <location>
        <begin position="186"/>
        <end position="205"/>
    </location>
</feature>
<protein>
    <recommendedName>
        <fullName evidence="5">Proline-rich protein</fullName>
    </recommendedName>
</protein>
<evidence type="ECO:0000313" key="4">
    <source>
        <dbReference type="Proteomes" id="UP000187486"/>
    </source>
</evidence>